<evidence type="ECO:0000313" key="2">
    <source>
        <dbReference type="EMBL" id="VDK24756.1"/>
    </source>
</evidence>
<proteinExistence type="predicted"/>
<organism evidence="4">
    <name type="scientific">Anisakis simplex</name>
    <name type="common">Herring worm</name>
    <dbReference type="NCBI Taxonomy" id="6269"/>
    <lineage>
        <taxon>Eukaryota</taxon>
        <taxon>Metazoa</taxon>
        <taxon>Ecdysozoa</taxon>
        <taxon>Nematoda</taxon>
        <taxon>Chromadorea</taxon>
        <taxon>Rhabditida</taxon>
        <taxon>Spirurina</taxon>
        <taxon>Ascaridomorpha</taxon>
        <taxon>Ascaridoidea</taxon>
        <taxon>Anisakidae</taxon>
        <taxon>Anisakis</taxon>
        <taxon>Anisakis simplex complex</taxon>
    </lineage>
</organism>
<name>A0A0M3JBZ6_ANISI</name>
<accession>A0A0M3JBZ6</accession>
<reference evidence="4" key="1">
    <citation type="submission" date="2017-02" db="UniProtKB">
        <authorList>
            <consortium name="WormBaseParasite"/>
        </authorList>
    </citation>
    <scope>IDENTIFICATION</scope>
</reference>
<keyword evidence="3" id="KW-1185">Reference proteome</keyword>
<evidence type="ECO:0000256" key="1">
    <source>
        <dbReference type="SAM" id="MobiDB-lite"/>
    </source>
</evidence>
<dbReference type="WBParaSite" id="ASIM_0000512501-mRNA-1">
    <property type="protein sequence ID" value="ASIM_0000512501-mRNA-1"/>
    <property type="gene ID" value="ASIM_0000512501"/>
</dbReference>
<dbReference type="Proteomes" id="UP000267096">
    <property type="component" value="Unassembled WGS sequence"/>
</dbReference>
<evidence type="ECO:0000313" key="3">
    <source>
        <dbReference type="Proteomes" id="UP000267096"/>
    </source>
</evidence>
<gene>
    <name evidence="2" type="ORF">ASIM_LOCUS4938</name>
</gene>
<sequence length="144" mass="15538">METKATAGLTDVNMVRSISEIFDDVQRQMERNASDEQSGGTSSSHKKLTLLKVQRFLNFTSGLFENAMRSELKAKAFKSQAESARSRRLGRGKTDGGASVGEGGEKAATASETTSKVGRDLDILYSVGEILVENMNGNNNGDNE</sequence>
<evidence type="ECO:0000313" key="4">
    <source>
        <dbReference type="WBParaSite" id="ASIM_0000512501-mRNA-1"/>
    </source>
</evidence>
<dbReference type="EMBL" id="UYRR01009175">
    <property type="protein sequence ID" value="VDK24756.1"/>
    <property type="molecule type" value="Genomic_DNA"/>
</dbReference>
<feature type="region of interest" description="Disordered" evidence="1">
    <location>
        <begin position="76"/>
        <end position="114"/>
    </location>
</feature>
<dbReference type="AlphaFoldDB" id="A0A0M3JBZ6"/>
<protein>
    <submittedName>
        <fullName evidence="4">FANCI_S4 domain-containing protein</fullName>
    </submittedName>
</protein>
<reference evidence="2 3" key="2">
    <citation type="submission" date="2018-11" db="EMBL/GenBank/DDBJ databases">
        <authorList>
            <consortium name="Pathogen Informatics"/>
        </authorList>
    </citation>
    <scope>NUCLEOTIDE SEQUENCE [LARGE SCALE GENOMIC DNA]</scope>
</reference>